<protein>
    <submittedName>
        <fullName evidence="2">DUF3618 domain-containing protein</fullName>
    </submittedName>
</protein>
<dbReference type="Gene3D" id="1.10.287.700">
    <property type="entry name" value="Helix hairpin bin"/>
    <property type="match status" value="1"/>
</dbReference>
<proteinExistence type="predicted"/>
<name>A0ABV9VXS2_9ACTN</name>
<dbReference type="Gene3D" id="1.20.120.20">
    <property type="entry name" value="Apolipoprotein"/>
    <property type="match status" value="1"/>
</dbReference>
<comment type="caution">
    <text evidence="2">The sequence shown here is derived from an EMBL/GenBank/DDBJ whole genome shotgun (WGS) entry which is preliminary data.</text>
</comment>
<sequence>MAEAPDHIRDDIELTRAQLAHDVDRLADKTSPTRVAQRGWQNTKAKVLDVKDRVSDRVMGAAHDGGGSMHDKTSDAMTTVKDKTTGAVDSVKDTAGDVAAHVQQAPAAVKRQTQGSPIAAGLIAFGAGLLVASLLPATDLEKRAGRQVRDHADDLIDPIKEPFTEAAHDLGDSAKDAASAVRDTTKDAAQTTAQSAKSTAQDATADVKQNLKATNA</sequence>
<dbReference type="EMBL" id="JBHSIU010000018">
    <property type="protein sequence ID" value="MFC4999431.1"/>
    <property type="molecule type" value="Genomic_DNA"/>
</dbReference>
<feature type="region of interest" description="Disordered" evidence="1">
    <location>
        <begin position="172"/>
        <end position="216"/>
    </location>
</feature>
<evidence type="ECO:0000313" key="2">
    <source>
        <dbReference type="EMBL" id="MFC4999431.1"/>
    </source>
</evidence>
<gene>
    <name evidence="2" type="ORF">ACFPIJ_16495</name>
</gene>
<dbReference type="RefSeq" id="WP_380115859.1">
    <property type="nucleotide sequence ID" value="NZ_JBHSIU010000018.1"/>
</dbReference>
<organism evidence="2 3">
    <name type="scientific">Dactylosporangium cerinum</name>
    <dbReference type="NCBI Taxonomy" id="1434730"/>
    <lineage>
        <taxon>Bacteria</taxon>
        <taxon>Bacillati</taxon>
        <taxon>Actinomycetota</taxon>
        <taxon>Actinomycetes</taxon>
        <taxon>Micromonosporales</taxon>
        <taxon>Micromonosporaceae</taxon>
        <taxon>Dactylosporangium</taxon>
    </lineage>
</organism>
<evidence type="ECO:0000256" key="1">
    <source>
        <dbReference type="SAM" id="MobiDB-lite"/>
    </source>
</evidence>
<evidence type="ECO:0000313" key="3">
    <source>
        <dbReference type="Proteomes" id="UP001595912"/>
    </source>
</evidence>
<dbReference type="Pfam" id="PF12277">
    <property type="entry name" value="DUF3618"/>
    <property type="match status" value="1"/>
</dbReference>
<dbReference type="InterPro" id="IPR022062">
    <property type="entry name" value="DUF3618"/>
</dbReference>
<reference evidence="3" key="1">
    <citation type="journal article" date="2019" name="Int. J. Syst. Evol. Microbiol.">
        <title>The Global Catalogue of Microorganisms (GCM) 10K type strain sequencing project: providing services to taxonomists for standard genome sequencing and annotation.</title>
        <authorList>
            <consortium name="The Broad Institute Genomics Platform"/>
            <consortium name="The Broad Institute Genome Sequencing Center for Infectious Disease"/>
            <person name="Wu L."/>
            <person name="Ma J."/>
        </authorList>
    </citation>
    <scope>NUCLEOTIDE SEQUENCE [LARGE SCALE GENOMIC DNA]</scope>
    <source>
        <strain evidence="3">CGMCC 4.7152</strain>
    </source>
</reference>
<accession>A0ABV9VXS2</accession>
<keyword evidence="3" id="KW-1185">Reference proteome</keyword>
<dbReference type="Proteomes" id="UP001595912">
    <property type="component" value="Unassembled WGS sequence"/>
</dbReference>
<feature type="compositionally biased region" description="Low complexity" evidence="1">
    <location>
        <begin position="187"/>
        <end position="206"/>
    </location>
</feature>